<sequence>MRDEDILAFVPKNEENGSKGSKKEKERHLSLKDESAQEYQQEESDFEDYEPEMEIDAPVIENGFENAFGIITTGIDPLEITEAGARITGYISTSRRSDIRLGTYVIVPYGDEDLFARIWKLQYLQEYAVDDATEIHSRRMLRFNHTDEVDYKFLAYLDPICILYEQNTSDGSFLARRMGDRIPRPNTPILPVTEKLKIQTGLNIPEEGIFLGHLSVGGELVKTHAVPPTVPYYLRNDYSMGDPLIFRHMLVCGSTGTGKTFLTKNILRQFMSEDNRYNLRGSPEKKNPCLVIMDPQDEYSQLYEDNPDLTSDDDFIFGAEQVNFGACKNTKTFVAKVNGETYNGRSRAEQVEFTIPFEMVRNNSWLIAPVGMTELQYVGVDLLLDDYFKRSGQHTYSGFVDFIDDDAARDHYVESGKIHESSYDGIVRRVKNRALARVFDQPARPITEILGQIFKSGQVSVFPTEYITSSRIRDLITLTLMSMIVDNKLSTSGEAAVKETPIILGLDEAHRYLAKAGGEHSRMLISKFADAARQGRKEGLGLFLITQDPQDIDETVFKQINTRVILNLSNDAAISAMKVKKEFEKRIPYLKKGQMIIQSPDNSDMVEIIGLSKCVVKHI</sequence>
<dbReference type="PANTHER" id="PTHR30121:SF6">
    <property type="entry name" value="SLR6007 PROTEIN"/>
    <property type="match status" value="1"/>
</dbReference>
<dbReference type="InterPro" id="IPR051162">
    <property type="entry name" value="T4SS_component"/>
</dbReference>
<dbReference type="AlphaFoldDB" id="A0A7D5IN12"/>
<keyword evidence="3" id="KW-0067">ATP-binding</keyword>
<feature type="region of interest" description="Disordered" evidence="1">
    <location>
        <begin position="1"/>
        <end position="48"/>
    </location>
</feature>
<name>A0A7D5IN12_9EURY</name>
<dbReference type="Pfam" id="PF01935">
    <property type="entry name" value="DUF87"/>
    <property type="match status" value="1"/>
</dbReference>
<accession>A0A7D5IN12</accession>
<reference evidence="3 4" key="1">
    <citation type="submission" date="2020-06" db="EMBL/GenBank/DDBJ databases">
        <title>Methanolobus halotolerans sp. nov., isolated from a saline lake Tus in Siberia.</title>
        <authorList>
            <person name="Shen Y."/>
            <person name="Chen S.-C."/>
            <person name="Lai M.-C."/>
            <person name="Huang H.-H."/>
            <person name="Chiu H.-H."/>
            <person name="Tang S.-L."/>
            <person name="Rogozin D.Y."/>
            <person name="Degermendzhy A.G."/>
        </authorList>
    </citation>
    <scope>NUCLEOTIDE SEQUENCE [LARGE SCALE GENOMIC DNA]</scope>
    <source>
        <strain evidence="3 4">DSM 21339</strain>
    </source>
</reference>
<feature type="domain" description="Helicase HerA central" evidence="2">
    <location>
        <begin position="243"/>
        <end position="466"/>
    </location>
</feature>
<protein>
    <submittedName>
        <fullName evidence="3">ATP-binding protein</fullName>
    </submittedName>
</protein>
<proteinExistence type="predicted"/>
<keyword evidence="4" id="KW-1185">Reference proteome</keyword>
<evidence type="ECO:0000256" key="1">
    <source>
        <dbReference type="SAM" id="MobiDB-lite"/>
    </source>
</evidence>
<dbReference type="Gene3D" id="3.40.50.300">
    <property type="entry name" value="P-loop containing nucleotide triphosphate hydrolases"/>
    <property type="match status" value="2"/>
</dbReference>
<dbReference type="KEGG" id="mzi:HWN40_01210"/>
<dbReference type="RefSeq" id="WP_176964050.1">
    <property type="nucleotide sequence ID" value="NZ_CP058215.1"/>
</dbReference>
<dbReference type="SUPFAM" id="SSF52540">
    <property type="entry name" value="P-loop containing nucleoside triphosphate hydrolases"/>
    <property type="match status" value="1"/>
</dbReference>
<dbReference type="InterPro" id="IPR002789">
    <property type="entry name" value="HerA_central"/>
</dbReference>
<dbReference type="OrthoDB" id="10575at2157"/>
<dbReference type="Proteomes" id="UP000509594">
    <property type="component" value="Chromosome"/>
</dbReference>
<keyword evidence="3" id="KW-0547">Nucleotide-binding</keyword>
<dbReference type="PANTHER" id="PTHR30121">
    <property type="entry name" value="UNCHARACTERIZED PROTEIN YJGR-RELATED"/>
    <property type="match status" value="1"/>
</dbReference>
<evidence type="ECO:0000313" key="4">
    <source>
        <dbReference type="Proteomes" id="UP000509594"/>
    </source>
</evidence>
<dbReference type="InterPro" id="IPR027417">
    <property type="entry name" value="P-loop_NTPase"/>
</dbReference>
<dbReference type="GeneID" id="55820251"/>
<dbReference type="EMBL" id="CP058215">
    <property type="protein sequence ID" value="QLC48987.1"/>
    <property type="molecule type" value="Genomic_DNA"/>
</dbReference>
<evidence type="ECO:0000313" key="3">
    <source>
        <dbReference type="EMBL" id="QLC48987.1"/>
    </source>
</evidence>
<organism evidence="3 4">
    <name type="scientific">Methanolobus zinderi</name>
    <dbReference type="NCBI Taxonomy" id="536044"/>
    <lineage>
        <taxon>Archaea</taxon>
        <taxon>Methanobacteriati</taxon>
        <taxon>Methanobacteriota</taxon>
        <taxon>Stenosarchaea group</taxon>
        <taxon>Methanomicrobia</taxon>
        <taxon>Methanosarcinales</taxon>
        <taxon>Methanosarcinaceae</taxon>
        <taxon>Methanolobus</taxon>
    </lineage>
</organism>
<gene>
    <name evidence="3" type="ORF">HWN40_01210</name>
</gene>
<dbReference type="GO" id="GO:0005524">
    <property type="term" value="F:ATP binding"/>
    <property type="evidence" value="ECO:0007669"/>
    <property type="project" value="UniProtKB-KW"/>
</dbReference>
<evidence type="ECO:0000259" key="2">
    <source>
        <dbReference type="Pfam" id="PF01935"/>
    </source>
</evidence>
<feature type="compositionally biased region" description="Basic and acidic residues" evidence="1">
    <location>
        <begin position="12"/>
        <end position="35"/>
    </location>
</feature>